<reference evidence="10 11" key="1">
    <citation type="submission" date="2016-10" db="EMBL/GenBank/DDBJ databases">
        <authorList>
            <person name="de Groot N.N."/>
        </authorList>
    </citation>
    <scope>NUCLEOTIDE SEQUENCE [LARGE SCALE GENOMIC DNA]</scope>
    <source>
        <strain evidence="10 11">DSM 43019</strain>
    </source>
</reference>
<dbReference type="GO" id="GO:0016755">
    <property type="term" value="F:aminoacyltransferase activity"/>
    <property type="evidence" value="ECO:0007669"/>
    <property type="project" value="TreeGrafter"/>
</dbReference>
<feature type="region of interest" description="Disordered" evidence="6">
    <location>
        <begin position="568"/>
        <end position="595"/>
    </location>
</feature>
<dbReference type="GO" id="GO:0004812">
    <property type="term" value="F:aminoacyl-tRNA ligase activity"/>
    <property type="evidence" value="ECO:0007669"/>
    <property type="project" value="UniProtKB-KW"/>
</dbReference>
<feature type="transmembrane region" description="Helical" evidence="7">
    <location>
        <begin position="116"/>
        <end position="136"/>
    </location>
</feature>
<dbReference type="EMBL" id="FONV01000001">
    <property type="protein sequence ID" value="SFE39914.1"/>
    <property type="molecule type" value="Genomic_DNA"/>
</dbReference>
<dbReference type="Proteomes" id="UP000199645">
    <property type="component" value="Unassembled WGS sequence"/>
</dbReference>
<evidence type="ECO:0000256" key="3">
    <source>
        <dbReference type="ARBA" id="ARBA00022692"/>
    </source>
</evidence>
<evidence type="ECO:0000256" key="6">
    <source>
        <dbReference type="SAM" id="MobiDB-lite"/>
    </source>
</evidence>
<feature type="transmembrane region" description="Helical" evidence="7">
    <location>
        <begin position="20"/>
        <end position="45"/>
    </location>
</feature>
<feature type="domain" description="Lysyl-tRNA synthetase N-terminal transmembrane region" evidence="9">
    <location>
        <begin position="17"/>
        <end position="223"/>
    </location>
</feature>
<sequence>MARRRAEKQGRKPWDWRSRVPMAFGMLYAVVGVLGILAAVGTVGVRLAGDASLWTGLPAMTSAASGVLYLIVARGLSRREHTAWLWLVSLLTLQIVLAAAGIVTDTAHTLRHGATLRVGVGALLLAVAVAAGSEFTAGRRRPRRSTTVLLVSLAAVGPLAGWLMLTVFSPGTSSGGLRRALCGAWFLVRWLVGIRQPHFDAAPPAWIPFTVGLAGATVVVLAAWLSLRPSRRVADDDGEGAARVRELLAAHGEQDSLGYFALRPDKAAVFSPSGKAAVCHRLVNGVSLATGDPIGAQSEWPDAIAAWLAEATAHGCTPAVLGAGPAGARAYARAGLRVLEIGDEAIVNTGEFTLEGRPMRTVRQAVQRVRRAGYQVRIHRVGDVAPSTMEELAEHAERWRDGPVERGFSMALGRFAHPDDLEYVVVEARDEQGRAVAVLGFVPWGSGGLSLDLMRRAPDGPNGLIEFMIVELLAAAGPMGVQRLSLNFAMFRSSFARGERLGAGPLLRLWYGLLKLLSRWWQLESLYRANQKYQPTWQPRFLCYPRGRSFPRVAVAAAMAEGFVTTPGRRRAAAPSPRRPVTTLDSERAPIGSPR</sequence>
<dbReference type="GO" id="GO:0055091">
    <property type="term" value="P:phospholipid homeostasis"/>
    <property type="evidence" value="ECO:0007669"/>
    <property type="project" value="TreeGrafter"/>
</dbReference>
<evidence type="ECO:0000259" key="8">
    <source>
        <dbReference type="Pfam" id="PF09924"/>
    </source>
</evidence>
<comment type="subcellular location">
    <subcellularLocation>
        <location evidence="1">Cell membrane</location>
        <topology evidence="1">Multi-pass membrane protein</topology>
    </subcellularLocation>
</comment>
<keyword evidence="11" id="KW-1185">Reference proteome</keyword>
<proteinExistence type="predicted"/>
<feature type="domain" description="Phosphatidylglycerol lysyltransferase C-terminal" evidence="8">
    <location>
        <begin position="245"/>
        <end position="544"/>
    </location>
</feature>
<evidence type="ECO:0000259" key="9">
    <source>
        <dbReference type="Pfam" id="PF16995"/>
    </source>
</evidence>
<keyword evidence="2" id="KW-1003">Cell membrane</keyword>
<evidence type="ECO:0000313" key="10">
    <source>
        <dbReference type="EMBL" id="SFE39914.1"/>
    </source>
</evidence>
<evidence type="ECO:0000256" key="1">
    <source>
        <dbReference type="ARBA" id="ARBA00004651"/>
    </source>
</evidence>
<dbReference type="Pfam" id="PF09924">
    <property type="entry name" value="LPG_synthase_C"/>
    <property type="match status" value="1"/>
</dbReference>
<gene>
    <name evidence="10" type="ORF">SAMN05421541_101558</name>
</gene>
<protein>
    <submittedName>
        <fullName evidence="10">Lysyl-tRNA synthetase, class 2</fullName>
    </submittedName>
</protein>
<evidence type="ECO:0000256" key="2">
    <source>
        <dbReference type="ARBA" id="ARBA00022475"/>
    </source>
</evidence>
<dbReference type="RefSeq" id="WP_177319550.1">
    <property type="nucleotide sequence ID" value="NZ_BOMT01000010.1"/>
</dbReference>
<keyword evidence="3 7" id="KW-0812">Transmembrane</keyword>
<keyword evidence="5 7" id="KW-0472">Membrane</keyword>
<dbReference type="GO" id="GO:0005886">
    <property type="term" value="C:plasma membrane"/>
    <property type="evidence" value="ECO:0007669"/>
    <property type="project" value="UniProtKB-SubCell"/>
</dbReference>
<evidence type="ECO:0000256" key="4">
    <source>
        <dbReference type="ARBA" id="ARBA00022989"/>
    </source>
</evidence>
<feature type="transmembrane region" description="Helical" evidence="7">
    <location>
        <begin position="205"/>
        <end position="225"/>
    </location>
</feature>
<dbReference type="PANTHER" id="PTHR34697">
    <property type="entry name" value="PHOSPHATIDYLGLYCEROL LYSYLTRANSFERASE"/>
    <property type="match status" value="1"/>
</dbReference>
<organism evidence="10 11">
    <name type="scientific">Actinoplanes philippinensis</name>
    <dbReference type="NCBI Taxonomy" id="35752"/>
    <lineage>
        <taxon>Bacteria</taxon>
        <taxon>Bacillati</taxon>
        <taxon>Actinomycetota</taxon>
        <taxon>Actinomycetes</taxon>
        <taxon>Micromonosporales</taxon>
        <taxon>Micromonosporaceae</taxon>
        <taxon>Actinoplanes</taxon>
    </lineage>
</organism>
<evidence type="ECO:0000313" key="11">
    <source>
        <dbReference type="Proteomes" id="UP000199645"/>
    </source>
</evidence>
<keyword evidence="4 7" id="KW-1133">Transmembrane helix</keyword>
<dbReference type="InterPro" id="IPR031553">
    <property type="entry name" value="tRNA-synt_2_TM"/>
</dbReference>
<feature type="transmembrane region" description="Helical" evidence="7">
    <location>
        <begin position="51"/>
        <end position="72"/>
    </location>
</feature>
<evidence type="ECO:0000256" key="7">
    <source>
        <dbReference type="SAM" id="Phobius"/>
    </source>
</evidence>
<dbReference type="AlphaFoldDB" id="A0A1I2A711"/>
<accession>A0A1I2A711</accession>
<dbReference type="STRING" id="35752.SAMN05421541_101558"/>
<dbReference type="InterPro" id="IPR024320">
    <property type="entry name" value="LPG_synthase_C"/>
</dbReference>
<dbReference type="PANTHER" id="PTHR34697:SF2">
    <property type="entry name" value="PHOSPHATIDYLGLYCEROL LYSYLTRANSFERASE"/>
    <property type="match status" value="1"/>
</dbReference>
<feature type="transmembrane region" description="Helical" evidence="7">
    <location>
        <begin position="148"/>
        <end position="168"/>
    </location>
</feature>
<feature type="transmembrane region" description="Helical" evidence="7">
    <location>
        <begin position="84"/>
        <end position="104"/>
    </location>
</feature>
<name>A0A1I2A711_9ACTN</name>
<keyword evidence="10" id="KW-0436">Ligase</keyword>
<dbReference type="InterPro" id="IPR051211">
    <property type="entry name" value="PG_lysyltransferase"/>
</dbReference>
<keyword evidence="10" id="KW-0030">Aminoacyl-tRNA synthetase</keyword>
<evidence type="ECO:0000256" key="5">
    <source>
        <dbReference type="ARBA" id="ARBA00023136"/>
    </source>
</evidence>
<dbReference type="Pfam" id="PF16995">
    <property type="entry name" value="tRNA-synt_2_TM"/>
    <property type="match status" value="1"/>
</dbReference>